<sequence>MSDQNNNPRQSKPMWQALGLAWELGYTISIPLVILALAGRLADKWLGTAPWLLLVGALISIFISTWLVYRKTKNIISGEVIDDKVVKKETDNNSADSKL</sequence>
<evidence type="ECO:0000256" key="1">
    <source>
        <dbReference type="SAM" id="Phobius"/>
    </source>
</evidence>
<evidence type="ECO:0000313" key="3">
    <source>
        <dbReference type="Proteomes" id="UP000178936"/>
    </source>
</evidence>
<dbReference type="AlphaFoldDB" id="A0A1G2Q213"/>
<evidence type="ECO:0000313" key="2">
    <source>
        <dbReference type="EMBL" id="OHA54604.1"/>
    </source>
</evidence>
<name>A0A1G2Q213_9BACT</name>
<keyword evidence="1" id="KW-0472">Membrane</keyword>
<dbReference type="InterPro" id="IPR032820">
    <property type="entry name" value="ATPase_put"/>
</dbReference>
<accession>A0A1G2Q213</accession>
<dbReference type="Proteomes" id="UP000178936">
    <property type="component" value="Unassembled WGS sequence"/>
</dbReference>
<dbReference type="Pfam" id="PF09527">
    <property type="entry name" value="ATPase_gene1"/>
    <property type="match status" value="1"/>
</dbReference>
<keyword evidence="1" id="KW-0812">Transmembrane</keyword>
<protein>
    <recommendedName>
        <fullName evidence="4">AtpZ/AtpI family protein</fullName>
    </recommendedName>
</protein>
<dbReference type="EMBL" id="MHTB01000044">
    <property type="protein sequence ID" value="OHA54604.1"/>
    <property type="molecule type" value="Genomic_DNA"/>
</dbReference>
<comment type="caution">
    <text evidence="2">The sequence shown here is derived from an EMBL/GenBank/DDBJ whole genome shotgun (WGS) entry which is preliminary data.</text>
</comment>
<keyword evidence="1" id="KW-1133">Transmembrane helix</keyword>
<gene>
    <name evidence="2" type="ORF">A2226_00355</name>
</gene>
<proteinExistence type="predicted"/>
<organism evidence="2 3">
    <name type="scientific">Candidatus Veblenbacteria bacterium RIFOXYA2_FULL_43_9</name>
    <dbReference type="NCBI Taxonomy" id="1802425"/>
    <lineage>
        <taxon>Bacteria</taxon>
        <taxon>Candidatus Vebleniibacteriota</taxon>
    </lineage>
</organism>
<feature type="transmembrane region" description="Helical" evidence="1">
    <location>
        <begin position="20"/>
        <end position="39"/>
    </location>
</feature>
<reference evidence="2 3" key="1">
    <citation type="journal article" date="2016" name="Nat. Commun.">
        <title>Thousands of microbial genomes shed light on interconnected biogeochemical processes in an aquifer system.</title>
        <authorList>
            <person name="Anantharaman K."/>
            <person name="Brown C.T."/>
            <person name="Hug L.A."/>
            <person name="Sharon I."/>
            <person name="Castelle C.J."/>
            <person name="Probst A.J."/>
            <person name="Thomas B.C."/>
            <person name="Singh A."/>
            <person name="Wilkins M.J."/>
            <person name="Karaoz U."/>
            <person name="Brodie E.L."/>
            <person name="Williams K.H."/>
            <person name="Hubbard S.S."/>
            <person name="Banfield J.F."/>
        </authorList>
    </citation>
    <scope>NUCLEOTIDE SEQUENCE [LARGE SCALE GENOMIC DNA]</scope>
</reference>
<feature type="transmembrane region" description="Helical" evidence="1">
    <location>
        <begin position="51"/>
        <end position="69"/>
    </location>
</feature>
<evidence type="ECO:0008006" key="4">
    <source>
        <dbReference type="Google" id="ProtNLM"/>
    </source>
</evidence>